<reference evidence="9" key="1">
    <citation type="submission" date="2020-06" db="EMBL/GenBank/DDBJ databases">
        <authorList>
            <person name="Li T."/>
            <person name="Hu X."/>
            <person name="Zhang T."/>
            <person name="Song X."/>
            <person name="Zhang H."/>
            <person name="Dai N."/>
            <person name="Sheng W."/>
            <person name="Hou X."/>
            <person name="Wei L."/>
        </authorList>
    </citation>
    <scope>NUCLEOTIDE SEQUENCE</scope>
    <source>
        <strain evidence="9">KEN1</strain>
        <tissue evidence="9">Leaf</tissue>
    </source>
</reference>
<reference evidence="9" key="2">
    <citation type="journal article" date="2024" name="Plant">
        <title>Genomic evolution and insights into agronomic trait innovations of Sesamum species.</title>
        <authorList>
            <person name="Miao H."/>
            <person name="Wang L."/>
            <person name="Qu L."/>
            <person name="Liu H."/>
            <person name="Sun Y."/>
            <person name="Le M."/>
            <person name="Wang Q."/>
            <person name="Wei S."/>
            <person name="Zheng Y."/>
            <person name="Lin W."/>
            <person name="Duan Y."/>
            <person name="Cao H."/>
            <person name="Xiong S."/>
            <person name="Wang X."/>
            <person name="Wei L."/>
            <person name="Li C."/>
            <person name="Ma Q."/>
            <person name="Ju M."/>
            <person name="Zhao R."/>
            <person name="Li G."/>
            <person name="Mu C."/>
            <person name="Tian Q."/>
            <person name="Mei H."/>
            <person name="Zhang T."/>
            <person name="Gao T."/>
            <person name="Zhang H."/>
        </authorList>
    </citation>
    <scope>NUCLEOTIDE SEQUENCE</scope>
    <source>
        <strain evidence="9">KEN1</strain>
    </source>
</reference>
<accession>A0AAW2VWX8</accession>
<evidence type="ECO:0000256" key="7">
    <source>
        <dbReference type="ARBA" id="ARBA00023102"/>
    </source>
</evidence>
<evidence type="ECO:0000256" key="6">
    <source>
        <dbReference type="ARBA" id="ARBA00022605"/>
    </source>
</evidence>
<organism evidence="9">
    <name type="scientific">Sesamum latifolium</name>
    <dbReference type="NCBI Taxonomy" id="2727402"/>
    <lineage>
        <taxon>Eukaryota</taxon>
        <taxon>Viridiplantae</taxon>
        <taxon>Streptophyta</taxon>
        <taxon>Embryophyta</taxon>
        <taxon>Tracheophyta</taxon>
        <taxon>Spermatophyta</taxon>
        <taxon>Magnoliopsida</taxon>
        <taxon>eudicotyledons</taxon>
        <taxon>Gunneridae</taxon>
        <taxon>Pentapetalae</taxon>
        <taxon>asterids</taxon>
        <taxon>lamiids</taxon>
        <taxon>Lamiales</taxon>
        <taxon>Pedaliaceae</taxon>
        <taxon>Sesamum</taxon>
    </lineage>
</organism>
<dbReference type="EMBL" id="JACGWN010000009">
    <property type="protein sequence ID" value="KAL0434179.1"/>
    <property type="molecule type" value="Genomic_DNA"/>
</dbReference>
<dbReference type="CDD" id="cd07914">
    <property type="entry name" value="IGPD"/>
    <property type="match status" value="1"/>
</dbReference>
<dbReference type="Gene3D" id="3.30.230.40">
    <property type="entry name" value="Imidazole glycerol phosphate dehydratase, domain 1"/>
    <property type="match status" value="2"/>
</dbReference>
<evidence type="ECO:0000256" key="5">
    <source>
        <dbReference type="ARBA" id="ARBA00016664"/>
    </source>
</evidence>
<dbReference type="InterPro" id="IPR000807">
    <property type="entry name" value="ImidazoleglycerolP_deHydtase"/>
</dbReference>
<comment type="catalytic activity">
    <reaction evidence="1">
        <text>D-erythro-1-(imidazol-4-yl)glycerol 3-phosphate = 3-(imidazol-4-yl)-2-oxopropyl phosphate + H2O</text>
        <dbReference type="Rhea" id="RHEA:11040"/>
        <dbReference type="ChEBI" id="CHEBI:15377"/>
        <dbReference type="ChEBI" id="CHEBI:57766"/>
        <dbReference type="ChEBI" id="CHEBI:58278"/>
        <dbReference type="EC" id="4.2.1.19"/>
    </reaction>
</comment>
<dbReference type="FunFam" id="3.30.230.40:FF:000003">
    <property type="entry name" value="Imidazoleglycerol-phosphate dehydratase HisB"/>
    <property type="match status" value="1"/>
</dbReference>
<dbReference type="PANTHER" id="PTHR23133:SF2">
    <property type="entry name" value="IMIDAZOLEGLYCEROL-PHOSPHATE DEHYDRATASE"/>
    <property type="match status" value="1"/>
</dbReference>
<proteinExistence type="inferred from homology"/>
<evidence type="ECO:0000313" key="9">
    <source>
        <dbReference type="EMBL" id="KAL0434179.1"/>
    </source>
</evidence>
<gene>
    <name evidence="9" type="ORF">Slati_2752200</name>
</gene>
<dbReference type="EC" id="4.2.1.19" evidence="4"/>
<dbReference type="FunFam" id="3.30.230.40:FF:000001">
    <property type="entry name" value="Imidazoleglycerol-phosphate dehydratase HisB"/>
    <property type="match status" value="1"/>
</dbReference>
<dbReference type="GO" id="GO:0004424">
    <property type="term" value="F:imidazoleglycerol-phosphate dehydratase activity"/>
    <property type="evidence" value="ECO:0007669"/>
    <property type="project" value="UniProtKB-EC"/>
</dbReference>
<dbReference type="GO" id="GO:0000105">
    <property type="term" value="P:L-histidine biosynthetic process"/>
    <property type="evidence" value="ECO:0007669"/>
    <property type="project" value="UniProtKB-KW"/>
</dbReference>
<dbReference type="InterPro" id="IPR020568">
    <property type="entry name" value="Ribosomal_Su5_D2-typ_SF"/>
</dbReference>
<dbReference type="PANTHER" id="PTHR23133">
    <property type="entry name" value="IMIDAZOLEGLYCEROL-PHOSPHATE DEHYDRATASE HIS7"/>
    <property type="match status" value="1"/>
</dbReference>
<sequence length="288" mass="31404">MEPSSPSSSLGDFSLQHLRFFNNSGIHILKDPPKYSGFSHAFASIRSPSIPISQEGRIGEAKTVTRKTNVIAKINLDGRAVSENNTGISFLDHMLDQLASHGLFDVHVKAVGGTDFDDYHRNEDVAVALGTALLQALGDKKGIGVCGDFSAVHDEALLQVSVDLSGGPHLSYGLSIPTERVGTYDTQLVEHFFQSLVNTSGMTLHIRQLAGRNSYHIIEATFKAFARALRQATEYETRRGGSVPSGNRTYTLASYLWIVEFFVLQLYGVKTCLVSVDCRVLVPLMLGS</sequence>
<keyword evidence="6" id="KW-0028">Amino-acid biosynthesis</keyword>
<evidence type="ECO:0000256" key="4">
    <source>
        <dbReference type="ARBA" id="ARBA00012075"/>
    </source>
</evidence>
<dbReference type="SUPFAM" id="SSF54211">
    <property type="entry name" value="Ribosomal protein S5 domain 2-like"/>
    <property type="match status" value="2"/>
</dbReference>
<dbReference type="HAMAP" id="MF_00076">
    <property type="entry name" value="HisB"/>
    <property type="match status" value="1"/>
</dbReference>
<dbReference type="AlphaFoldDB" id="A0AAW2VWX8"/>
<evidence type="ECO:0000256" key="1">
    <source>
        <dbReference type="ARBA" id="ARBA00001723"/>
    </source>
</evidence>
<evidence type="ECO:0000256" key="8">
    <source>
        <dbReference type="ARBA" id="ARBA00023239"/>
    </source>
</evidence>
<dbReference type="InterPro" id="IPR038494">
    <property type="entry name" value="IGPD_sf"/>
</dbReference>
<keyword evidence="8" id="KW-0456">Lyase</keyword>
<dbReference type="Pfam" id="PF00475">
    <property type="entry name" value="IGPD"/>
    <property type="match status" value="1"/>
</dbReference>
<name>A0AAW2VWX8_9LAMI</name>
<evidence type="ECO:0000256" key="3">
    <source>
        <dbReference type="ARBA" id="ARBA00007481"/>
    </source>
</evidence>
<comment type="similarity">
    <text evidence="3">Belongs to the imidazoleglycerol-phosphate dehydratase family.</text>
</comment>
<protein>
    <recommendedName>
        <fullName evidence="5">Imidazoleglycerol-phosphate dehydratase</fullName>
        <ecNumber evidence="4">4.2.1.19</ecNumber>
    </recommendedName>
</protein>
<comment type="caution">
    <text evidence="9">The sequence shown here is derived from an EMBL/GenBank/DDBJ whole genome shotgun (WGS) entry which is preliminary data.</text>
</comment>
<comment type="pathway">
    <text evidence="2">Amino-acid biosynthesis; L-histidine biosynthesis; L-histidine from 5-phospho-alpha-D-ribose 1-diphosphate: step 6/9.</text>
</comment>
<keyword evidence="7" id="KW-0368">Histidine biosynthesis</keyword>
<evidence type="ECO:0000256" key="2">
    <source>
        <dbReference type="ARBA" id="ARBA00005047"/>
    </source>
</evidence>